<sequence length="395" mass="45165">MSNPNDGLIDTPNTGTQATQQLDQHQVDLAIQGFERLCAQQSRWPRFIPNGITTDISIDRLRSKRGIHSHLHSSLLPELKQQVRRITEALDNLENWLKEPHSQLQLVLEIQLHLHRTLDEMIHAIDDIIPGNLPAPNQTNDQYFQEFKCYRLVGLDSAIRGELSCAMLEFFQRARGTIKPPKKTDHYVFPVSSHNLDYLIDAAIRWLKGSELHIIPDLWVEATSRIDSAGEQYSNLFHPDREPPMSRPAIQLGRSILPIIKLSNLFFDKLETGGMKQKRVALFTEMSSHQLNFLHQSAEELGATCMYMVSRLEEADTDPPVDTCSELVCEIKTLSELFQSYVLLAELYIAPLFPDIDGLPSQIYYRSWFITWNSLFFTATHNAIQAANSFAENRL</sequence>
<reference evidence="2" key="4">
    <citation type="submission" date="2025-05" db="UniProtKB">
        <authorList>
            <consortium name="EnsemblFungi"/>
        </authorList>
    </citation>
    <scope>IDENTIFICATION</scope>
    <source>
        <strain evidence="2">isolate 1-1 / race 1 (BBBD)</strain>
    </source>
</reference>
<reference evidence="2 3" key="3">
    <citation type="journal article" date="2017" name="G3 (Bethesda)">
        <title>Comparative analysis highlights variable genome content of wheat rusts and divergence of the mating loci.</title>
        <authorList>
            <person name="Cuomo C.A."/>
            <person name="Bakkeren G."/>
            <person name="Khalil H.B."/>
            <person name="Panwar V."/>
            <person name="Joly D."/>
            <person name="Linning R."/>
            <person name="Sakthikumar S."/>
            <person name="Song X."/>
            <person name="Adiconis X."/>
            <person name="Fan L."/>
            <person name="Goldberg J.M."/>
            <person name="Levin J.Z."/>
            <person name="Young S."/>
            <person name="Zeng Q."/>
            <person name="Anikster Y."/>
            <person name="Bruce M."/>
            <person name="Wang M."/>
            <person name="Yin C."/>
            <person name="McCallum B."/>
            <person name="Szabo L.J."/>
            <person name="Hulbert S."/>
            <person name="Chen X."/>
            <person name="Fellers J.P."/>
        </authorList>
    </citation>
    <scope>NUCLEOTIDE SEQUENCE</scope>
    <source>
        <strain evidence="3">Isolate 1-1 / race 1 (BBBD)</strain>
        <strain evidence="2">isolate 1-1 / race 1 (BBBD)</strain>
    </source>
</reference>
<dbReference type="OrthoDB" id="2495413at2759"/>
<evidence type="ECO:0000313" key="2">
    <source>
        <dbReference type="EnsemblFungi" id="PTTG_01948-t43_1-p1"/>
    </source>
</evidence>
<protein>
    <submittedName>
        <fullName evidence="1 2">Uncharacterized protein</fullName>
    </submittedName>
</protein>
<reference evidence="1" key="1">
    <citation type="submission" date="2009-11" db="EMBL/GenBank/DDBJ databases">
        <authorList>
            <consortium name="The Broad Institute Genome Sequencing Platform"/>
            <person name="Ward D."/>
            <person name="Feldgarden M."/>
            <person name="Earl A."/>
            <person name="Young S.K."/>
            <person name="Zeng Q."/>
            <person name="Koehrsen M."/>
            <person name="Alvarado L."/>
            <person name="Berlin A."/>
            <person name="Bochicchio J."/>
            <person name="Borenstein D."/>
            <person name="Chapman S.B."/>
            <person name="Chen Z."/>
            <person name="Engels R."/>
            <person name="Freedman E."/>
            <person name="Gellesch M."/>
            <person name="Goldberg J."/>
            <person name="Griggs A."/>
            <person name="Gujja S."/>
            <person name="Heilman E."/>
            <person name="Heiman D."/>
            <person name="Hepburn T."/>
            <person name="Howarth C."/>
            <person name="Jen D."/>
            <person name="Larson L."/>
            <person name="Lewis B."/>
            <person name="Mehta T."/>
            <person name="Park D."/>
            <person name="Pearson M."/>
            <person name="Roberts A."/>
            <person name="Saif S."/>
            <person name="Shea T."/>
            <person name="Shenoy N."/>
            <person name="Sisk P."/>
            <person name="Stolte C."/>
            <person name="Sykes S."/>
            <person name="Thomson T."/>
            <person name="Walk T."/>
            <person name="White J."/>
            <person name="Yandava C."/>
            <person name="Izard J."/>
            <person name="Baranova O.V."/>
            <person name="Blanton J.M."/>
            <person name="Tanner A.C."/>
            <person name="Dewhirst F.E."/>
            <person name="Haas B."/>
            <person name="Nusbaum C."/>
            <person name="Birren B."/>
        </authorList>
    </citation>
    <scope>NUCLEOTIDE SEQUENCE [LARGE SCALE GENOMIC DNA]</scope>
    <source>
        <strain evidence="1">1-1 BBBD Race 1</strain>
    </source>
</reference>
<organism evidence="1">
    <name type="scientific">Puccinia triticina (isolate 1-1 / race 1 (BBBD))</name>
    <name type="common">Brown leaf rust fungus</name>
    <dbReference type="NCBI Taxonomy" id="630390"/>
    <lineage>
        <taxon>Eukaryota</taxon>
        <taxon>Fungi</taxon>
        <taxon>Dikarya</taxon>
        <taxon>Basidiomycota</taxon>
        <taxon>Pucciniomycotina</taxon>
        <taxon>Pucciniomycetes</taxon>
        <taxon>Pucciniales</taxon>
        <taxon>Pucciniaceae</taxon>
        <taxon>Puccinia</taxon>
    </lineage>
</organism>
<evidence type="ECO:0000313" key="3">
    <source>
        <dbReference type="Proteomes" id="UP000005240"/>
    </source>
</evidence>
<proteinExistence type="predicted"/>
<dbReference type="AlphaFoldDB" id="A0A180GBT6"/>
<evidence type="ECO:0000313" key="1">
    <source>
        <dbReference type="EMBL" id="OAV90120.1"/>
    </source>
</evidence>
<dbReference type="EMBL" id="ADAS02000108">
    <property type="protein sequence ID" value="OAV90120.1"/>
    <property type="molecule type" value="Genomic_DNA"/>
</dbReference>
<dbReference type="VEuPathDB" id="FungiDB:PTTG_01948"/>
<dbReference type="PANTHER" id="PTHR33069">
    <property type="entry name" value="CHROMOSOME 7, WHOLE GENOME SHOTGUN SEQUENCE-RELATED"/>
    <property type="match status" value="1"/>
</dbReference>
<reference evidence="1" key="2">
    <citation type="submission" date="2016-05" db="EMBL/GenBank/DDBJ databases">
        <title>Comparative analysis highlights variable genome content of wheat rusts and divergence of the mating loci.</title>
        <authorList>
            <person name="Cuomo C.A."/>
            <person name="Bakkeren G."/>
            <person name="Szabo L."/>
            <person name="Khalil H."/>
            <person name="Joly D."/>
            <person name="Goldberg J."/>
            <person name="Young S."/>
            <person name="Zeng Q."/>
            <person name="Fellers J."/>
        </authorList>
    </citation>
    <scope>NUCLEOTIDE SEQUENCE [LARGE SCALE GENOMIC DNA]</scope>
    <source>
        <strain evidence="1">1-1 BBBD Race 1</strain>
    </source>
</reference>
<accession>A0A180GBT6</accession>
<dbReference type="PANTHER" id="PTHR33069:SF3">
    <property type="entry name" value="DYNEIN HEAVY CHAIN TAIL DOMAIN-CONTAINING PROTEIN"/>
    <property type="match status" value="1"/>
</dbReference>
<name>A0A180GBT6_PUCT1</name>
<dbReference type="Proteomes" id="UP000005240">
    <property type="component" value="Unassembled WGS sequence"/>
</dbReference>
<dbReference type="EnsemblFungi" id="PTTG_01948-t43_1">
    <property type="protein sequence ID" value="PTTG_01948-t43_1-p1"/>
    <property type="gene ID" value="PTTG_01948"/>
</dbReference>
<keyword evidence="3" id="KW-1185">Reference proteome</keyword>
<gene>
    <name evidence="1" type="ORF">PTTG_01948</name>
</gene>